<organism evidence="8 9">
    <name type="scientific">Dokdonella koreensis DS-123</name>
    <dbReference type="NCBI Taxonomy" id="1300342"/>
    <lineage>
        <taxon>Bacteria</taxon>
        <taxon>Pseudomonadati</taxon>
        <taxon>Pseudomonadota</taxon>
        <taxon>Gammaproteobacteria</taxon>
        <taxon>Lysobacterales</taxon>
        <taxon>Rhodanobacteraceae</taxon>
        <taxon>Dokdonella</taxon>
    </lineage>
</organism>
<gene>
    <name evidence="8" type="ORF">I596_1710</name>
</gene>
<evidence type="ECO:0000256" key="2">
    <source>
        <dbReference type="ARBA" id="ARBA00022692"/>
    </source>
</evidence>
<evidence type="ECO:0000256" key="6">
    <source>
        <dbReference type="SAM" id="Phobius"/>
    </source>
</evidence>
<dbReference type="EMBL" id="CP015249">
    <property type="protein sequence ID" value="ANB17734.1"/>
    <property type="molecule type" value="Genomic_DNA"/>
</dbReference>
<evidence type="ECO:0000256" key="4">
    <source>
        <dbReference type="ARBA" id="ARBA00023136"/>
    </source>
</evidence>
<keyword evidence="9" id="KW-1185">Reference proteome</keyword>
<dbReference type="KEGG" id="dko:I596_1710"/>
<keyword evidence="4 6" id="KW-0472">Membrane</keyword>
<keyword evidence="1" id="KW-1003">Cell membrane</keyword>
<keyword evidence="3 6" id="KW-1133">Transmembrane helix</keyword>
<feature type="domain" description="Lipopolysaccharide assembly protein A" evidence="7">
    <location>
        <begin position="24"/>
        <end position="73"/>
    </location>
</feature>
<reference evidence="8 9" key="1">
    <citation type="submission" date="2016-04" db="EMBL/GenBank/DDBJ databases">
        <title>Complete genome sequence of Dokdonella koreensis DS-123T.</title>
        <authorList>
            <person name="Kim J.F."/>
            <person name="Lee H."/>
            <person name="Kwak M.-J."/>
        </authorList>
    </citation>
    <scope>NUCLEOTIDE SEQUENCE [LARGE SCALE GENOMIC DNA]</scope>
    <source>
        <strain evidence="8 9">DS-123</strain>
    </source>
</reference>
<evidence type="ECO:0000256" key="5">
    <source>
        <dbReference type="SAM" id="MobiDB-lite"/>
    </source>
</evidence>
<evidence type="ECO:0000259" key="7">
    <source>
        <dbReference type="Pfam" id="PF06305"/>
    </source>
</evidence>
<evidence type="ECO:0000313" key="8">
    <source>
        <dbReference type="EMBL" id="ANB17734.1"/>
    </source>
</evidence>
<dbReference type="OrthoDB" id="5959833at2"/>
<feature type="transmembrane region" description="Helical" evidence="6">
    <location>
        <begin position="45"/>
        <end position="63"/>
    </location>
</feature>
<evidence type="ECO:0000256" key="3">
    <source>
        <dbReference type="ARBA" id="ARBA00022989"/>
    </source>
</evidence>
<evidence type="ECO:0000313" key="9">
    <source>
        <dbReference type="Proteomes" id="UP000076830"/>
    </source>
</evidence>
<proteinExistence type="predicted"/>
<accession>A0A160DU23</accession>
<dbReference type="STRING" id="1300342.I596_1710"/>
<dbReference type="RefSeq" id="WP_067646141.1">
    <property type="nucleotide sequence ID" value="NZ_CP015249.1"/>
</dbReference>
<evidence type="ECO:0000256" key="1">
    <source>
        <dbReference type="ARBA" id="ARBA00022475"/>
    </source>
</evidence>
<keyword evidence="2 6" id="KW-0812">Transmembrane</keyword>
<feature type="compositionally biased region" description="Low complexity" evidence="5">
    <location>
        <begin position="74"/>
        <end position="96"/>
    </location>
</feature>
<dbReference type="Pfam" id="PF06305">
    <property type="entry name" value="LapA_dom"/>
    <property type="match status" value="1"/>
</dbReference>
<name>A0A160DU23_9GAMM</name>
<dbReference type="GO" id="GO:0005886">
    <property type="term" value="C:plasma membrane"/>
    <property type="evidence" value="ECO:0007669"/>
    <property type="project" value="InterPro"/>
</dbReference>
<feature type="region of interest" description="Disordered" evidence="5">
    <location>
        <begin position="72"/>
        <end position="96"/>
    </location>
</feature>
<dbReference type="InterPro" id="IPR010445">
    <property type="entry name" value="LapA_dom"/>
</dbReference>
<protein>
    <recommendedName>
        <fullName evidence="7">Lipopolysaccharide assembly protein A domain-containing protein</fullName>
    </recommendedName>
</protein>
<sequence length="96" mass="9796">MRSGLTVLLIVLFAAFGAVFGALNGDPVTVDLYFTQATLPKGAALLTALVLGWLSGGCLVWFARGRRDRRRARAAAARPQPAAPAGGDDAAVSGGA</sequence>
<dbReference type="Proteomes" id="UP000076830">
    <property type="component" value="Chromosome"/>
</dbReference>
<dbReference type="AlphaFoldDB" id="A0A160DU23"/>